<dbReference type="AlphaFoldDB" id="A0A414PFY6"/>
<dbReference type="Proteomes" id="UP000285773">
    <property type="component" value="Unassembled WGS sequence"/>
</dbReference>
<keyword evidence="2" id="KW-0238">DNA-binding</keyword>
<dbReference type="InterPro" id="IPR036388">
    <property type="entry name" value="WH-like_DNA-bd_sf"/>
</dbReference>
<evidence type="ECO:0000313" key="5">
    <source>
        <dbReference type="Proteomes" id="UP000285773"/>
    </source>
</evidence>
<dbReference type="Gene3D" id="1.10.10.10">
    <property type="entry name" value="Winged helix-like DNA-binding domain superfamily/Winged helix DNA-binding domain"/>
    <property type="match status" value="1"/>
</dbReference>
<dbReference type="InterPro" id="IPR036390">
    <property type="entry name" value="WH_DNA-bd_sf"/>
</dbReference>
<dbReference type="InterPro" id="IPR023187">
    <property type="entry name" value="Tscrpt_reg_MarR-type_CS"/>
</dbReference>
<dbReference type="GO" id="GO:0006950">
    <property type="term" value="P:response to stress"/>
    <property type="evidence" value="ECO:0007669"/>
    <property type="project" value="TreeGrafter"/>
</dbReference>
<sequence>MAEINDLLYQLRLADQSTTQLFEKRLGISLTRYQILQDLLEQAPCNQIAVQERLQIDPAALTRHFKILEKEGFVHRSRNPKNQREILIHLTDTAYNRLVKHPPRYHVAVKEQMSRILTAQEQEQFSYLLDKLVSGIEQITVE</sequence>
<gene>
    <name evidence="4" type="ORF">DW820_09870</name>
</gene>
<organism evidence="4 5">
    <name type="scientific">Streptococcus parasanguinis</name>
    <dbReference type="NCBI Taxonomy" id="1318"/>
    <lineage>
        <taxon>Bacteria</taxon>
        <taxon>Bacillati</taxon>
        <taxon>Bacillota</taxon>
        <taxon>Bacilli</taxon>
        <taxon>Lactobacillales</taxon>
        <taxon>Streptococcaceae</taxon>
        <taxon>Streptococcus</taxon>
    </lineage>
</organism>
<evidence type="ECO:0000313" key="4">
    <source>
        <dbReference type="EMBL" id="RHC93493.1"/>
    </source>
</evidence>
<accession>A0A414PFY6</accession>
<dbReference type="PROSITE" id="PS01117">
    <property type="entry name" value="HTH_MARR_1"/>
    <property type="match status" value="1"/>
</dbReference>
<dbReference type="SUPFAM" id="SSF46785">
    <property type="entry name" value="Winged helix' DNA-binding domain"/>
    <property type="match status" value="1"/>
</dbReference>
<dbReference type="CDD" id="cd00090">
    <property type="entry name" value="HTH_ARSR"/>
    <property type="match status" value="1"/>
</dbReference>
<dbReference type="Pfam" id="PF01047">
    <property type="entry name" value="MarR"/>
    <property type="match status" value="1"/>
</dbReference>
<dbReference type="GO" id="GO:0003677">
    <property type="term" value="F:DNA binding"/>
    <property type="evidence" value="ECO:0007669"/>
    <property type="project" value="UniProtKB-KW"/>
</dbReference>
<protein>
    <submittedName>
        <fullName evidence="4">Transcriptional regulator</fullName>
    </submittedName>
</protein>
<dbReference type="RefSeq" id="WP_023920160.1">
    <property type="nucleotide sequence ID" value="NZ_CAXSMM010000013.1"/>
</dbReference>
<dbReference type="SMART" id="SM00347">
    <property type="entry name" value="HTH_MARR"/>
    <property type="match status" value="1"/>
</dbReference>
<dbReference type="InterPro" id="IPR000835">
    <property type="entry name" value="HTH_MarR-typ"/>
</dbReference>
<comment type="caution">
    <text evidence="4">The sequence shown here is derived from an EMBL/GenBank/DDBJ whole genome shotgun (WGS) entry which is preliminary data.</text>
</comment>
<evidence type="ECO:0000256" key="3">
    <source>
        <dbReference type="ARBA" id="ARBA00023163"/>
    </source>
</evidence>
<dbReference type="PANTHER" id="PTHR33164:SF99">
    <property type="entry name" value="MARR FAMILY REGULATORY PROTEIN"/>
    <property type="match status" value="1"/>
</dbReference>
<proteinExistence type="predicted"/>
<dbReference type="InterPro" id="IPR011991">
    <property type="entry name" value="ArsR-like_HTH"/>
</dbReference>
<dbReference type="PANTHER" id="PTHR33164">
    <property type="entry name" value="TRANSCRIPTIONAL REGULATOR, MARR FAMILY"/>
    <property type="match status" value="1"/>
</dbReference>
<name>A0A414PFY6_STRPA</name>
<evidence type="ECO:0000256" key="2">
    <source>
        <dbReference type="ARBA" id="ARBA00023125"/>
    </source>
</evidence>
<dbReference type="GO" id="GO:0003700">
    <property type="term" value="F:DNA-binding transcription factor activity"/>
    <property type="evidence" value="ECO:0007669"/>
    <property type="project" value="InterPro"/>
</dbReference>
<evidence type="ECO:0000256" key="1">
    <source>
        <dbReference type="ARBA" id="ARBA00023015"/>
    </source>
</evidence>
<keyword evidence="1" id="KW-0805">Transcription regulation</keyword>
<dbReference type="PROSITE" id="PS50995">
    <property type="entry name" value="HTH_MARR_2"/>
    <property type="match status" value="1"/>
</dbReference>
<reference evidence="4 5" key="1">
    <citation type="submission" date="2018-08" db="EMBL/GenBank/DDBJ databases">
        <title>A genome reference for cultivated species of the human gut microbiota.</title>
        <authorList>
            <person name="Zou Y."/>
            <person name="Xue W."/>
            <person name="Luo G."/>
        </authorList>
    </citation>
    <scope>NUCLEOTIDE SEQUENCE [LARGE SCALE GENOMIC DNA]</scope>
    <source>
        <strain evidence="4 5">AM33-3BH</strain>
    </source>
</reference>
<dbReference type="EMBL" id="QSIO01000005">
    <property type="protein sequence ID" value="RHC93493.1"/>
    <property type="molecule type" value="Genomic_DNA"/>
</dbReference>
<keyword evidence="3" id="KW-0804">Transcription</keyword>
<dbReference type="InterPro" id="IPR039422">
    <property type="entry name" value="MarR/SlyA-like"/>
</dbReference>
<dbReference type="PRINTS" id="PR00598">
    <property type="entry name" value="HTHMARR"/>
</dbReference>